<dbReference type="InterPro" id="IPR015300">
    <property type="entry name" value="DNA-bd_pseudobarrel_sf"/>
</dbReference>
<keyword evidence="4" id="KW-0804">Transcription</keyword>
<evidence type="ECO:0000256" key="4">
    <source>
        <dbReference type="ARBA" id="ARBA00023163"/>
    </source>
</evidence>
<evidence type="ECO:0000256" key="5">
    <source>
        <dbReference type="ARBA" id="ARBA00023242"/>
    </source>
</evidence>
<feature type="domain" description="DUF7271" evidence="6">
    <location>
        <begin position="36"/>
        <end position="111"/>
    </location>
</feature>
<proteinExistence type="predicted"/>
<dbReference type="InterPro" id="IPR055695">
    <property type="entry name" value="DUF7271"/>
</dbReference>
<evidence type="ECO:0000259" key="6">
    <source>
        <dbReference type="Pfam" id="PF23935"/>
    </source>
</evidence>
<keyword evidence="8" id="KW-1185">Reference proteome</keyword>
<dbReference type="Proteomes" id="UP000289340">
    <property type="component" value="Chromosome 19"/>
</dbReference>
<evidence type="ECO:0000256" key="1">
    <source>
        <dbReference type="ARBA" id="ARBA00004123"/>
    </source>
</evidence>
<dbReference type="GO" id="GO:0005634">
    <property type="term" value="C:nucleus"/>
    <property type="evidence" value="ECO:0007669"/>
    <property type="project" value="UniProtKB-SubCell"/>
</dbReference>
<organism evidence="7 8">
    <name type="scientific">Glycine soja</name>
    <name type="common">Wild soybean</name>
    <dbReference type="NCBI Taxonomy" id="3848"/>
    <lineage>
        <taxon>Eukaryota</taxon>
        <taxon>Viridiplantae</taxon>
        <taxon>Streptophyta</taxon>
        <taxon>Embryophyta</taxon>
        <taxon>Tracheophyta</taxon>
        <taxon>Spermatophyta</taxon>
        <taxon>Magnoliopsida</taxon>
        <taxon>eudicotyledons</taxon>
        <taxon>Gunneridae</taxon>
        <taxon>Pentapetalae</taxon>
        <taxon>rosids</taxon>
        <taxon>fabids</taxon>
        <taxon>Fabales</taxon>
        <taxon>Fabaceae</taxon>
        <taxon>Papilionoideae</taxon>
        <taxon>50 kb inversion clade</taxon>
        <taxon>NPAAA clade</taxon>
        <taxon>indigoferoid/millettioid clade</taxon>
        <taxon>Phaseoleae</taxon>
        <taxon>Glycine</taxon>
        <taxon>Glycine subgen. Soja</taxon>
    </lineage>
</organism>
<evidence type="ECO:0000256" key="2">
    <source>
        <dbReference type="ARBA" id="ARBA00023015"/>
    </source>
</evidence>
<evidence type="ECO:0000313" key="7">
    <source>
        <dbReference type="EMBL" id="RZB47106.1"/>
    </source>
</evidence>
<keyword evidence="2" id="KW-0805">Transcription regulation</keyword>
<evidence type="ECO:0000256" key="3">
    <source>
        <dbReference type="ARBA" id="ARBA00023125"/>
    </source>
</evidence>
<dbReference type="GO" id="GO:0003677">
    <property type="term" value="F:DNA binding"/>
    <property type="evidence" value="ECO:0007669"/>
    <property type="project" value="UniProtKB-KW"/>
</dbReference>
<dbReference type="EMBL" id="QZWG01000019">
    <property type="protein sequence ID" value="RZB47106.1"/>
    <property type="molecule type" value="Genomic_DNA"/>
</dbReference>
<dbReference type="Pfam" id="PF23935">
    <property type="entry name" value="DUF7271"/>
    <property type="match status" value="1"/>
</dbReference>
<reference evidence="7 8" key="1">
    <citation type="submission" date="2018-09" db="EMBL/GenBank/DDBJ databases">
        <title>A high-quality reference genome of wild soybean provides a powerful tool to mine soybean genomes.</title>
        <authorList>
            <person name="Xie M."/>
            <person name="Chung C.Y.L."/>
            <person name="Li M.-W."/>
            <person name="Wong F.-L."/>
            <person name="Chan T.-F."/>
            <person name="Lam H.-M."/>
        </authorList>
    </citation>
    <scope>NUCLEOTIDE SEQUENCE [LARGE SCALE GENOMIC DNA]</scope>
    <source>
        <strain evidence="8">cv. W05</strain>
        <tissue evidence="7">Hypocotyl of etiolated seedlings</tissue>
    </source>
</reference>
<protein>
    <recommendedName>
        <fullName evidence="6">DUF7271 domain-containing protein</fullName>
    </recommendedName>
</protein>
<dbReference type="AlphaFoldDB" id="A0A445FE26"/>
<comment type="subcellular location">
    <subcellularLocation>
        <location evidence="1">Nucleus</location>
    </subcellularLocation>
</comment>
<name>A0A445FE26_GLYSO</name>
<dbReference type="SUPFAM" id="SSF101936">
    <property type="entry name" value="DNA-binding pseudobarrel domain"/>
    <property type="match status" value="1"/>
</dbReference>
<comment type="caution">
    <text evidence="7">The sequence shown here is derived from an EMBL/GenBank/DDBJ whole genome shotgun (WGS) entry which is preliminary data.</text>
</comment>
<keyword evidence="3" id="KW-0238">DNA-binding</keyword>
<gene>
    <name evidence="7" type="ORF">D0Y65_050940</name>
</gene>
<sequence length="196" mass="23598">MRFRATFHNDRDIIKVPVFYHIQWAPEYPEYVRFKYNGDVYQIQVKLHKGKSFFAEGPKQFRKELVIYESTIIHFFAIDHISVFDLHFSPPLEQQTFERLWMISRQHIWTLEITQSMIDTPHPLNLPSCVIRHLNGCDQHMTILRKLGPPLQWNVIVLDIGVGEKYVVHPWYKFLEESNFSHGDKISFYYRHHEQI</sequence>
<evidence type="ECO:0000313" key="8">
    <source>
        <dbReference type="Proteomes" id="UP000289340"/>
    </source>
</evidence>
<keyword evidence="5" id="KW-0539">Nucleus</keyword>
<accession>A0A445FE26</accession>